<gene>
    <name evidence="3" type="ORF">F8144_05285</name>
</gene>
<dbReference type="PROSITE" id="PS50943">
    <property type="entry name" value="HTH_CROC1"/>
    <property type="match status" value="1"/>
</dbReference>
<dbReference type="Gene3D" id="1.10.260.40">
    <property type="entry name" value="lambda repressor-like DNA-binding domains"/>
    <property type="match status" value="1"/>
</dbReference>
<sequence length="129" mass="14130">MTHQVVNDLLNGVKSNPSASQLRGLARAFDSPVAFLLPGYNGLTSLSVYEEHQDAREALRLIHDLGEAGAAELLEAARAIRLRHGRTDLSVPEIPEPMPLPAEPRRPGRRRRVSFTEAAERAISDLEGT</sequence>
<proteinExistence type="predicted"/>
<keyword evidence="4" id="KW-1185">Reference proteome</keyword>
<dbReference type="EMBL" id="WBKG01000003">
    <property type="protein sequence ID" value="KAB1989764.1"/>
    <property type="molecule type" value="Genomic_DNA"/>
</dbReference>
<evidence type="ECO:0000313" key="3">
    <source>
        <dbReference type="EMBL" id="KAB1989764.1"/>
    </source>
</evidence>
<dbReference type="GO" id="GO:0003677">
    <property type="term" value="F:DNA binding"/>
    <property type="evidence" value="ECO:0007669"/>
    <property type="project" value="InterPro"/>
</dbReference>
<dbReference type="AlphaFoldDB" id="A0A7J5DM25"/>
<feature type="region of interest" description="Disordered" evidence="1">
    <location>
        <begin position="89"/>
        <end position="113"/>
    </location>
</feature>
<comment type="caution">
    <text evidence="3">The sequence shown here is derived from an EMBL/GenBank/DDBJ whole genome shotgun (WGS) entry which is preliminary data.</text>
</comment>
<feature type="domain" description="HTH cro/C1-type" evidence="2">
    <location>
        <begin position="1"/>
        <end position="36"/>
    </location>
</feature>
<organism evidence="3 4">
    <name type="scientific">Streptomyces triticiradicis</name>
    <dbReference type="NCBI Taxonomy" id="2651189"/>
    <lineage>
        <taxon>Bacteria</taxon>
        <taxon>Bacillati</taxon>
        <taxon>Actinomycetota</taxon>
        <taxon>Actinomycetes</taxon>
        <taxon>Kitasatosporales</taxon>
        <taxon>Streptomycetaceae</taxon>
        <taxon>Streptomyces</taxon>
    </lineage>
</organism>
<accession>A0A7J5DM25</accession>
<reference evidence="3 4" key="1">
    <citation type="submission" date="2019-09" db="EMBL/GenBank/DDBJ databases">
        <title>Isolation and identification of active actinomycetes.</title>
        <authorList>
            <person name="Yu Z."/>
            <person name="Han C."/>
            <person name="Yu B."/>
        </authorList>
    </citation>
    <scope>NUCLEOTIDE SEQUENCE [LARGE SCALE GENOMIC DNA]</scope>
    <source>
        <strain evidence="3 4">NEAU-H2</strain>
    </source>
</reference>
<name>A0A7J5DM25_9ACTN</name>
<evidence type="ECO:0000313" key="4">
    <source>
        <dbReference type="Proteomes" id="UP000442990"/>
    </source>
</evidence>
<dbReference type="InterPro" id="IPR010982">
    <property type="entry name" value="Lambda_DNA-bd_dom_sf"/>
</dbReference>
<evidence type="ECO:0000256" key="1">
    <source>
        <dbReference type="SAM" id="MobiDB-lite"/>
    </source>
</evidence>
<evidence type="ECO:0000259" key="2">
    <source>
        <dbReference type="PROSITE" id="PS50943"/>
    </source>
</evidence>
<dbReference type="Proteomes" id="UP000442990">
    <property type="component" value="Unassembled WGS sequence"/>
</dbReference>
<dbReference type="RefSeq" id="WP_151468066.1">
    <property type="nucleotide sequence ID" value="NZ_WBKG01000003.1"/>
</dbReference>
<protein>
    <recommendedName>
        <fullName evidence="2">HTH cro/C1-type domain-containing protein</fullName>
    </recommendedName>
</protein>
<dbReference type="InterPro" id="IPR001387">
    <property type="entry name" value="Cro/C1-type_HTH"/>
</dbReference>